<organism evidence="4 5">
    <name type="scientific">Gottfriedia solisilvae</name>
    <dbReference type="NCBI Taxonomy" id="1516104"/>
    <lineage>
        <taxon>Bacteria</taxon>
        <taxon>Bacillati</taxon>
        <taxon>Bacillota</taxon>
        <taxon>Bacilli</taxon>
        <taxon>Bacillales</taxon>
        <taxon>Bacillaceae</taxon>
        <taxon>Gottfriedia</taxon>
    </lineage>
</organism>
<dbReference type="Pfam" id="PF13731">
    <property type="entry name" value="WxL"/>
    <property type="match status" value="1"/>
</dbReference>
<evidence type="ECO:0000259" key="3">
    <source>
        <dbReference type="Pfam" id="PF13731"/>
    </source>
</evidence>
<protein>
    <recommendedName>
        <fullName evidence="3">WxL domain-containing protein</fullName>
    </recommendedName>
</protein>
<dbReference type="RefSeq" id="WP_087998862.1">
    <property type="nucleotide sequence ID" value="NZ_BMHB01000001.1"/>
</dbReference>
<feature type="chain" id="PRO_5039057842" description="WxL domain-containing protein" evidence="2">
    <location>
        <begin position="27"/>
        <end position="241"/>
    </location>
</feature>
<sequence>MKFAKIAIGSVLGITTVVGASHSILAATDGVPSVANSDASITFLSGTGPSTPVDPENPTNPLNPTDPNNPTDPSTGNTGPLTLDYVSSVDFGSQQISSSTEVYSSKSKKPFIQVSDFRGTDAGWTVSAKASTFSTDGGTTASLPGAVLTFKNGAVITPDVSVAPTPEQTVTLNADGTASSKVVSAKPGTGMFTWLTKWFGETPNDENSLNNNVTLTVPAGAASVGNHEATVTWTLTDAPGQ</sequence>
<dbReference type="OrthoDB" id="2356942at2"/>
<evidence type="ECO:0000256" key="2">
    <source>
        <dbReference type="SAM" id="SignalP"/>
    </source>
</evidence>
<dbReference type="InterPro" id="IPR027994">
    <property type="entry name" value="WxL_dom"/>
</dbReference>
<evidence type="ECO:0000313" key="5">
    <source>
        <dbReference type="Proteomes" id="UP000626244"/>
    </source>
</evidence>
<reference evidence="5" key="1">
    <citation type="journal article" date="2019" name="Int. J. Syst. Evol. Microbiol.">
        <title>The Global Catalogue of Microorganisms (GCM) 10K type strain sequencing project: providing services to taxonomists for standard genome sequencing and annotation.</title>
        <authorList>
            <consortium name="The Broad Institute Genomics Platform"/>
            <consortium name="The Broad Institute Genome Sequencing Center for Infectious Disease"/>
            <person name="Wu L."/>
            <person name="Ma J."/>
        </authorList>
    </citation>
    <scope>NUCLEOTIDE SEQUENCE [LARGE SCALE GENOMIC DNA]</scope>
    <source>
        <strain evidence="5">CGMCC 1.14993</strain>
    </source>
</reference>
<name>A0A8J3EU40_9BACI</name>
<feature type="domain" description="WxL" evidence="3">
    <location>
        <begin position="34"/>
        <end position="239"/>
    </location>
</feature>
<feature type="compositionally biased region" description="Low complexity" evidence="1">
    <location>
        <begin position="54"/>
        <end position="80"/>
    </location>
</feature>
<evidence type="ECO:0000313" key="4">
    <source>
        <dbReference type="EMBL" id="GGI11062.1"/>
    </source>
</evidence>
<gene>
    <name evidence="4" type="ORF">GCM10007380_05940</name>
</gene>
<proteinExistence type="predicted"/>
<feature type="region of interest" description="Disordered" evidence="1">
    <location>
        <begin position="42"/>
        <end position="82"/>
    </location>
</feature>
<dbReference type="Proteomes" id="UP000626244">
    <property type="component" value="Unassembled WGS sequence"/>
</dbReference>
<accession>A0A8J3EU40</accession>
<dbReference type="EMBL" id="BMHB01000001">
    <property type="protein sequence ID" value="GGI11062.1"/>
    <property type="molecule type" value="Genomic_DNA"/>
</dbReference>
<keyword evidence="5" id="KW-1185">Reference proteome</keyword>
<feature type="signal peptide" evidence="2">
    <location>
        <begin position="1"/>
        <end position="26"/>
    </location>
</feature>
<dbReference type="AlphaFoldDB" id="A0A8J3EU40"/>
<comment type="caution">
    <text evidence="4">The sequence shown here is derived from an EMBL/GenBank/DDBJ whole genome shotgun (WGS) entry which is preliminary data.</text>
</comment>
<keyword evidence="2" id="KW-0732">Signal</keyword>
<evidence type="ECO:0000256" key="1">
    <source>
        <dbReference type="SAM" id="MobiDB-lite"/>
    </source>
</evidence>